<name>A0ABR4FEN0_9PEZI</name>
<accession>A0ABR4FEN0</accession>
<evidence type="ECO:0000313" key="2">
    <source>
        <dbReference type="Proteomes" id="UP001600888"/>
    </source>
</evidence>
<comment type="caution">
    <text evidence="1">The sequence shown here is derived from an EMBL/GenBank/DDBJ whole genome shotgun (WGS) entry which is preliminary data.</text>
</comment>
<dbReference type="Proteomes" id="UP001600888">
    <property type="component" value="Unassembled WGS sequence"/>
</dbReference>
<reference evidence="1 2" key="1">
    <citation type="submission" date="2024-03" db="EMBL/GenBank/DDBJ databases">
        <title>A high-quality draft genome sequence of Diaporthe vaccinii, a causative agent of upright dieback and viscid rot disease in cranberry plants.</title>
        <authorList>
            <person name="Sarrasin M."/>
            <person name="Lang B.F."/>
            <person name="Burger G."/>
        </authorList>
    </citation>
    <scope>NUCLEOTIDE SEQUENCE [LARGE SCALE GENOMIC DNA]</scope>
    <source>
        <strain evidence="1 2">IS7</strain>
    </source>
</reference>
<organism evidence="1 2">
    <name type="scientific">Diaporthe vaccinii</name>
    <dbReference type="NCBI Taxonomy" id="105482"/>
    <lineage>
        <taxon>Eukaryota</taxon>
        <taxon>Fungi</taxon>
        <taxon>Dikarya</taxon>
        <taxon>Ascomycota</taxon>
        <taxon>Pezizomycotina</taxon>
        <taxon>Sordariomycetes</taxon>
        <taxon>Sordariomycetidae</taxon>
        <taxon>Diaporthales</taxon>
        <taxon>Diaporthaceae</taxon>
        <taxon>Diaporthe</taxon>
        <taxon>Diaporthe eres species complex</taxon>
    </lineage>
</organism>
<proteinExistence type="predicted"/>
<gene>
    <name evidence="1" type="ORF">FJTKL_05142</name>
</gene>
<evidence type="ECO:0008006" key="3">
    <source>
        <dbReference type="Google" id="ProtNLM"/>
    </source>
</evidence>
<keyword evidence="2" id="KW-1185">Reference proteome</keyword>
<dbReference type="EMBL" id="JBAWTH010000001">
    <property type="protein sequence ID" value="KAL2293152.1"/>
    <property type="molecule type" value="Genomic_DNA"/>
</dbReference>
<protein>
    <recommendedName>
        <fullName evidence="3">Secreted protein</fullName>
    </recommendedName>
</protein>
<sequence>MRGWIWRRSTQLSPHLATLLHDAPRLTGVGRSNRSCGNGKRAILCWPGPWDNSFFFVPEDDFCFKTDRL</sequence>
<evidence type="ECO:0000313" key="1">
    <source>
        <dbReference type="EMBL" id="KAL2293152.1"/>
    </source>
</evidence>